<dbReference type="OrthoDB" id="9781367at2"/>
<reference evidence="11 12" key="1">
    <citation type="submission" date="2018-11" db="EMBL/GenBank/DDBJ databases">
        <title>Paraburkholderia sp. DHOA04, isolated from soil.</title>
        <authorList>
            <person name="Gao Z.-H."/>
            <person name="Qiu L.-H."/>
            <person name="Fu J.-C."/>
        </authorList>
    </citation>
    <scope>NUCLEOTIDE SEQUENCE [LARGE SCALE GENOMIC DNA]</scope>
    <source>
        <strain evidence="11 12">DHOA04</strain>
    </source>
</reference>
<evidence type="ECO:0000313" key="12">
    <source>
        <dbReference type="Proteomes" id="UP000272778"/>
    </source>
</evidence>
<dbReference type="InterPro" id="IPR036412">
    <property type="entry name" value="HAD-like_sf"/>
</dbReference>
<keyword evidence="4 7" id="KW-0378">Hydrolase</keyword>
<dbReference type="CDD" id="cd07503">
    <property type="entry name" value="HAD_HisB-N"/>
    <property type="match status" value="1"/>
</dbReference>
<feature type="binding site" evidence="10">
    <location>
        <position position="10"/>
    </location>
    <ligand>
        <name>Mg(2+)</name>
        <dbReference type="ChEBI" id="CHEBI:18420"/>
    </ligand>
</feature>
<keyword evidence="10" id="KW-0862">Zinc</keyword>
<evidence type="ECO:0000256" key="3">
    <source>
        <dbReference type="ARBA" id="ARBA00022723"/>
    </source>
</evidence>
<feature type="binding site" evidence="10">
    <location>
        <position position="98"/>
    </location>
    <ligand>
        <name>Zn(2+)</name>
        <dbReference type="ChEBI" id="CHEBI:29105"/>
    </ligand>
</feature>
<protein>
    <recommendedName>
        <fullName evidence="6 7">D,D-heptose 1,7-bisphosphate phosphatase</fullName>
        <ecNumber evidence="7">3.1.3.-</ecNumber>
    </recommendedName>
</protein>
<dbReference type="EMBL" id="RQIS01000003">
    <property type="protein sequence ID" value="RQH08351.1"/>
    <property type="molecule type" value="Genomic_DNA"/>
</dbReference>
<gene>
    <name evidence="11" type="ORF">D1Y85_04850</name>
</gene>
<dbReference type="Proteomes" id="UP000272778">
    <property type="component" value="Unassembled WGS sequence"/>
</dbReference>
<evidence type="ECO:0000256" key="6">
    <source>
        <dbReference type="ARBA" id="ARBA00031828"/>
    </source>
</evidence>
<name>A0A3N6NAZ7_9BURK</name>
<feature type="site" description="Stabilizes the phosphoryl group" evidence="9">
    <location>
        <position position="56"/>
    </location>
</feature>
<evidence type="ECO:0000256" key="9">
    <source>
        <dbReference type="PIRSR" id="PIRSR004682-3"/>
    </source>
</evidence>
<dbReference type="PANTHER" id="PTHR42891">
    <property type="entry name" value="D-GLYCERO-BETA-D-MANNO-HEPTOSE-1,7-BISPHOSPHATE 7-PHOSPHATASE"/>
    <property type="match status" value="1"/>
</dbReference>
<comment type="caution">
    <text evidence="11">The sequence shown here is derived from an EMBL/GenBank/DDBJ whole genome shotgun (WGS) entry which is preliminary data.</text>
</comment>
<sequence>MRRAIFLDRDGVINRSVVRDGKPYPPSSVAEVVILPGVAEALAALHDAGYLLIVVTNQPDVARGTTSKAAVEAINHHLNAHLTLDEFRTCYHDSTDGCDCRKPQPGSLLSAASQYSIDLSRSYMVGDRWRDIEAGTRAGCKTIFIDYGYDEKRPEAPDFIVTSLLEASKIILRETL</sequence>
<evidence type="ECO:0000256" key="2">
    <source>
        <dbReference type="ARBA" id="ARBA00022490"/>
    </source>
</evidence>
<comment type="similarity">
    <text evidence="7">Belongs to the gmhB family.</text>
</comment>
<proteinExistence type="inferred from homology"/>
<feature type="active site" description="Proton donor" evidence="8">
    <location>
        <position position="10"/>
    </location>
</feature>
<feature type="site" description="Stabilizes the phosphoryl group" evidence="9">
    <location>
        <position position="102"/>
    </location>
</feature>
<dbReference type="SUPFAM" id="SSF56784">
    <property type="entry name" value="HAD-like"/>
    <property type="match status" value="1"/>
</dbReference>
<dbReference type="AlphaFoldDB" id="A0A3N6NAZ7"/>
<evidence type="ECO:0000256" key="10">
    <source>
        <dbReference type="PIRSR" id="PIRSR004682-4"/>
    </source>
</evidence>
<dbReference type="PIRSF" id="PIRSF004682">
    <property type="entry name" value="GmhB"/>
    <property type="match status" value="1"/>
</dbReference>
<dbReference type="Gene3D" id="3.40.50.1000">
    <property type="entry name" value="HAD superfamily/HAD-like"/>
    <property type="match status" value="1"/>
</dbReference>
<evidence type="ECO:0000256" key="8">
    <source>
        <dbReference type="PIRSR" id="PIRSR004682-1"/>
    </source>
</evidence>
<dbReference type="EC" id="3.1.3.-" evidence="7"/>
<evidence type="ECO:0000313" key="11">
    <source>
        <dbReference type="EMBL" id="RQH08351.1"/>
    </source>
</evidence>
<dbReference type="NCBIfam" id="TIGR01656">
    <property type="entry name" value="Histidinol-ppas"/>
    <property type="match status" value="1"/>
</dbReference>
<dbReference type="PANTHER" id="PTHR42891:SF1">
    <property type="entry name" value="D-GLYCERO-BETA-D-MANNO-HEPTOSE-1,7-BISPHOSPHATE 7-PHOSPHATASE"/>
    <property type="match status" value="1"/>
</dbReference>
<keyword evidence="5 7" id="KW-0119">Carbohydrate metabolism</keyword>
<feature type="binding site" evidence="10">
    <location>
        <position position="100"/>
    </location>
    <ligand>
        <name>Zn(2+)</name>
        <dbReference type="ChEBI" id="CHEBI:29105"/>
    </ligand>
</feature>
<dbReference type="InterPro" id="IPR006549">
    <property type="entry name" value="HAD-SF_hydro_IIIA"/>
</dbReference>
<comment type="cofactor">
    <cofactor evidence="10">
        <name>Zn(2+)</name>
        <dbReference type="ChEBI" id="CHEBI:29105"/>
    </cofactor>
</comment>
<evidence type="ECO:0000256" key="7">
    <source>
        <dbReference type="PIRNR" id="PIRNR004682"/>
    </source>
</evidence>
<organism evidence="11 12">
    <name type="scientific">Paraburkholderia dinghuensis</name>
    <dbReference type="NCBI Taxonomy" id="2305225"/>
    <lineage>
        <taxon>Bacteria</taxon>
        <taxon>Pseudomonadati</taxon>
        <taxon>Pseudomonadota</taxon>
        <taxon>Betaproteobacteria</taxon>
        <taxon>Burkholderiales</taxon>
        <taxon>Burkholderiaceae</taxon>
        <taxon>Paraburkholderia</taxon>
    </lineage>
</organism>
<feature type="active site" description="Nucleophile" evidence="8">
    <location>
        <position position="8"/>
    </location>
</feature>
<evidence type="ECO:0000256" key="4">
    <source>
        <dbReference type="ARBA" id="ARBA00022801"/>
    </source>
</evidence>
<comment type="cofactor">
    <cofactor evidence="10">
        <name>Mg(2+)</name>
        <dbReference type="ChEBI" id="CHEBI:18420"/>
    </cofactor>
</comment>
<evidence type="ECO:0000256" key="1">
    <source>
        <dbReference type="ARBA" id="ARBA00004496"/>
    </source>
</evidence>
<feature type="binding site" evidence="10">
    <location>
        <position position="127"/>
    </location>
    <ligand>
        <name>Mg(2+)</name>
        <dbReference type="ChEBI" id="CHEBI:18420"/>
    </ligand>
</feature>
<feature type="binding site" evidence="10">
    <location>
        <position position="8"/>
    </location>
    <ligand>
        <name>Mg(2+)</name>
        <dbReference type="ChEBI" id="CHEBI:18420"/>
    </ligand>
</feature>
<dbReference type="GO" id="GO:0016791">
    <property type="term" value="F:phosphatase activity"/>
    <property type="evidence" value="ECO:0007669"/>
    <property type="project" value="InterPro"/>
</dbReference>
<keyword evidence="3 10" id="KW-0479">Metal-binding</keyword>
<keyword evidence="10" id="KW-0460">Magnesium</keyword>
<dbReference type="GO" id="GO:0046872">
    <property type="term" value="F:metal ion binding"/>
    <property type="evidence" value="ECO:0007669"/>
    <property type="project" value="UniProtKB-KW"/>
</dbReference>
<dbReference type="GO" id="GO:0005975">
    <property type="term" value="P:carbohydrate metabolic process"/>
    <property type="evidence" value="ECO:0007669"/>
    <property type="project" value="InterPro"/>
</dbReference>
<dbReference type="NCBIfam" id="TIGR01662">
    <property type="entry name" value="HAD-SF-IIIA"/>
    <property type="match status" value="1"/>
</dbReference>
<dbReference type="GO" id="GO:0005737">
    <property type="term" value="C:cytoplasm"/>
    <property type="evidence" value="ECO:0007669"/>
    <property type="project" value="UniProtKB-SubCell"/>
</dbReference>
<feature type="binding site" evidence="10">
    <location>
        <position position="92"/>
    </location>
    <ligand>
        <name>Zn(2+)</name>
        <dbReference type="ChEBI" id="CHEBI:29105"/>
    </ligand>
</feature>
<dbReference type="RefSeq" id="WP_124149917.1">
    <property type="nucleotide sequence ID" value="NZ_RQIS01000003.1"/>
</dbReference>
<dbReference type="InterPro" id="IPR006543">
    <property type="entry name" value="Histidinol-phos"/>
</dbReference>
<evidence type="ECO:0000256" key="5">
    <source>
        <dbReference type="ARBA" id="ARBA00023277"/>
    </source>
</evidence>
<feature type="binding site" evidence="10">
    <location>
        <position position="90"/>
    </location>
    <ligand>
        <name>Zn(2+)</name>
        <dbReference type="ChEBI" id="CHEBI:29105"/>
    </ligand>
</feature>
<dbReference type="InterPro" id="IPR004446">
    <property type="entry name" value="Heptose_bisP_phosphatase"/>
</dbReference>
<keyword evidence="2 7" id="KW-0963">Cytoplasm</keyword>
<accession>A0A3N6NAZ7</accession>
<keyword evidence="12" id="KW-1185">Reference proteome</keyword>
<dbReference type="InterPro" id="IPR023214">
    <property type="entry name" value="HAD_sf"/>
</dbReference>
<comment type="subcellular location">
    <subcellularLocation>
        <location evidence="1 7">Cytoplasm</location>
    </subcellularLocation>
</comment>
<dbReference type="Pfam" id="PF13242">
    <property type="entry name" value="Hydrolase_like"/>
    <property type="match status" value="1"/>
</dbReference>
<feature type="site" description="Contributes to substrate recognition" evidence="9">
    <location>
        <position position="101"/>
    </location>
</feature>